<dbReference type="NCBIfam" id="TIGR02532">
    <property type="entry name" value="IV_pilin_GFxxxE"/>
    <property type="match status" value="1"/>
</dbReference>
<evidence type="ECO:0000256" key="2">
    <source>
        <dbReference type="ARBA" id="ARBA00009984"/>
    </source>
</evidence>
<evidence type="ECO:0000313" key="14">
    <source>
        <dbReference type="Proteomes" id="UP000295399"/>
    </source>
</evidence>
<keyword evidence="6" id="KW-0997">Cell inner membrane</keyword>
<proteinExistence type="inferred from homology"/>
<dbReference type="GO" id="GO:0015627">
    <property type="term" value="C:type II protein secretion system complex"/>
    <property type="evidence" value="ECO:0007669"/>
    <property type="project" value="InterPro"/>
</dbReference>
<dbReference type="InterPro" id="IPR012902">
    <property type="entry name" value="N_methyl_site"/>
</dbReference>
<dbReference type="InterPro" id="IPR045584">
    <property type="entry name" value="Pilin-like"/>
</dbReference>
<name>A0A4R2PD04_RHOSA</name>
<keyword evidence="14" id="KW-1185">Reference proteome</keyword>
<keyword evidence="8 11" id="KW-1133">Transmembrane helix</keyword>
<gene>
    <name evidence="13" type="ORF">EV659_10866</name>
</gene>
<accession>A0A4R2PD04</accession>
<dbReference type="PROSITE" id="PS00409">
    <property type="entry name" value="PROKAR_NTER_METHYL"/>
    <property type="match status" value="1"/>
</dbReference>
<dbReference type="InterPro" id="IPR010054">
    <property type="entry name" value="Type2_sec_GspG"/>
</dbReference>
<reference evidence="13 14" key="1">
    <citation type="submission" date="2019-03" db="EMBL/GenBank/DDBJ databases">
        <title>Genomic Encyclopedia of Type Strains, Phase IV (KMG-IV): sequencing the most valuable type-strain genomes for metagenomic binning, comparative biology and taxonomic classification.</title>
        <authorList>
            <person name="Goeker M."/>
        </authorList>
    </citation>
    <scope>NUCLEOTIDE SEQUENCE [LARGE SCALE GENOMIC DNA]</scope>
    <source>
        <strain evidence="13 14">DSM 2132</strain>
    </source>
</reference>
<dbReference type="Pfam" id="PF07963">
    <property type="entry name" value="N_methyl"/>
    <property type="match status" value="1"/>
</dbReference>
<evidence type="ECO:0000256" key="9">
    <source>
        <dbReference type="ARBA" id="ARBA00023136"/>
    </source>
</evidence>
<evidence type="ECO:0000256" key="7">
    <source>
        <dbReference type="ARBA" id="ARBA00022692"/>
    </source>
</evidence>
<evidence type="ECO:0000256" key="4">
    <source>
        <dbReference type="ARBA" id="ARBA00022475"/>
    </source>
</evidence>
<keyword evidence="4" id="KW-1003">Cell membrane</keyword>
<dbReference type="GO" id="GO:0005886">
    <property type="term" value="C:plasma membrane"/>
    <property type="evidence" value="ECO:0007669"/>
    <property type="project" value="UniProtKB-SubCell"/>
</dbReference>
<keyword evidence="7 11" id="KW-0812">Transmembrane</keyword>
<dbReference type="InterPro" id="IPR000983">
    <property type="entry name" value="Bac_GSPG_pilin"/>
</dbReference>
<dbReference type="NCBIfam" id="TIGR01710">
    <property type="entry name" value="typeII_sec_gspG"/>
    <property type="match status" value="1"/>
</dbReference>
<evidence type="ECO:0000256" key="11">
    <source>
        <dbReference type="SAM" id="Phobius"/>
    </source>
</evidence>
<evidence type="ECO:0000256" key="8">
    <source>
        <dbReference type="ARBA" id="ARBA00022989"/>
    </source>
</evidence>
<keyword evidence="5" id="KW-0488">Methylation</keyword>
<organism evidence="13 14">
    <name type="scientific">Rhodothalassium salexigens DSM 2132</name>
    <dbReference type="NCBI Taxonomy" id="1188247"/>
    <lineage>
        <taxon>Bacteria</taxon>
        <taxon>Pseudomonadati</taxon>
        <taxon>Pseudomonadota</taxon>
        <taxon>Alphaproteobacteria</taxon>
        <taxon>Rhodothalassiales</taxon>
        <taxon>Rhodothalassiaceae</taxon>
        <taxon>Rhodothalassium</taxon>
    </lineage>
</organism>
<keyword evidence="9 11" id="KW-0472">Membrane</keyword>
<dbReference type="InterPro" id="IPR013545">
    <property type="entry name" value="T2SS_protein-GspG_C"/>
</dbReference>
<evidence type="ECO:0000256" key="6">
    <source>
        <dbReference type="ARBA" id="ARBA00022519"/>
    </source>
</evidence>
<dbReference type="OrthoDB" id="9795612at2"/>
<evidence type="ECO:0000259" key="12">
    <source>
        <dbReference type="Pfam" id="PF08334"/>
    </source>
</evidence>
<evidence type="ECO:0000256" key="5">
    <source>
        <dbReference type="ARBA" id="ARBA00022481"/>
    </source>
</evidence>
<dbReference type="AlphaFoldDB" id="A0A4R2PD04"/>
<dbReference type="InParanoid" id="A0A4R2PD04"/>
<comment type="caution">
    <text evidence="13">The sequence shown here is derived from an EMBL/GenBank/DDBJ whole genome shotgun (WGS) entry which is preliminary data.</text>
</comment>
<dbReference type="GO" id="GO:0015628">
    <property type="term" value="P:protein secretion by the type II secretion system"/>
    <property type="evidence" value="ECO:0007669"/>
    <property type="project" value="InterPro"/>
</dbReference>
<dbReference type="SUPFAM" id="SSF54523">
    <property type="entry name" value="Pili subunits"/>
    <property type="match status" value="1"/>
</dbReference>
<sequence>MRRLLSFLLPAPRPTGPRRPAEAGYSLLELLVVMAILAVIATLVGPRLFSQLDRSKVTTAETQVRMLRTSLDTMRLDLGRYPSEQEGLELLVNPPEDQALASQWYGPYLDGGVPVDPWGNPYRYSPPDGPRDVAEVYSYGADNREGGEGLDADISSDR</sequence>
<dbReference type="Pfam" id="PF08334">
    <property type="entry name" value="T2SSG"/>
    <property type="match status" value="1"/>
</dbReference>
<feature type="region of interest" description="Disordered" evidence="10">
    <location>
        <begin position="119"/>
        <end position="158"/>
    </location>
</feature>
<evidence type="ECO:0000256" key="1">
    <source>
        <dbReference type="ARBA" id="ARBA00004377"/>
    </source>
</evidence>
<dbReference type="Proteomes" id="UP000295399">
    <property type="component" value="Unassembled WGS sequence"/>
</dbReference>
<evidence type="ECO:0000256" key="3">
    <source>
        <dbReference type="ARBA" id="ARBA00020042"/>
    </source>
</evidence>
<comment type="similarity">
    <text evidence="2">Belongs to the GSP G family.</text>
</comment>
<dbReference type="RefSeq" id="WP_132708902.1">
    <property type="nucleotide sequence ID" value="NZ_JACIGF010000008.1"/>
</dbReference>
<dbReference type="Gene3D" id="3.30.700.10">
    <property type="entry name" value="Glycoprotein, Type 4 Pilin"/>
    <property type="match status" value="1"/>
</dbReference>
<dbReference type="EMBL" id="SLXO01000008">
    <property type="protein sequence ID" value="TCP32967.1"/>
    <property type="molecule type" value="Genomic_DNA"/>
</dbReference>
<comment type="subcellular location">
    <subcellularLocation>
        <location evidence="1">Cell inner membrane</location>
        <topology evidence="1">Single-pass membrane protein</topology>
    </subcellularLocation>
</comment>
<evidence type="ECO:0000256" key="10">
    <source>
        <dbReference type="SAM" id="MobiDB-lite"/>
    </source>
</evidence>
<dbReference type="PRINTS" id="PR00813">
    <property type="entry name" value="BCTERIALGSPG"/>
</dbReference>
<feature type="domain" description="Type II secretion system protein GspG C-terminal" evidence="12">
    <location>
        <begin position="47"/>
        <end position="156"/>
    </location>
</feature>
<protein>
    <recommendedName>
        <fullName evidence="3">Type II secretion system core protein G</fullName>
    </recommendedName>
</protein>
<evidence type="ECO:0000313" key="13">
    <source>
        <dbReference type="EMBL" id="TCP32967.1"/>
    </source>
</evidence>
<feature type="transmembrane region" description="Helical" evidence="11">
    <location>
        <begin position="30"/>
        <end position="49"/>
    </location>
</feature>